<dbReference type="PANTHER" id="PTHR45725">
    <property type="entry name" value="FORMIN HOMOLOGY 2 FAMILY MEMBER"/>
    <property type="match status" value="1"/>
</dbReference>
<dbReference type="SMART" id="SM00306">
    <property type="entry name" value="HintN"/>
    <property type="match status" value="1"/>
</dbReference>
<feature type="region of interest" description="Disordered" evidence="1">
    <location>
        <begin position="275"/>
        <end position="351"/>
    </location>
</feature>
<feature type="transmembrane region" description="Helical" evidence="2">
    <location>
        <begin position="713"/>
        <end position="732"/>
    </location>
</feature>
<feature type="region of interest" description="Disordered" evidence="1">
    <location>
        <begin position="791"/>
        <end position="819"/>
    </location>
</feature>
<reference evidence="4 5" key="1">
    <citation type="submission" date="2020-08" db="EMBL/GenBank/DDBJ databases">
        <title>Genomic Encyclopedia of Type Strains, Phase IV (KMG-IV): sequencing the most valuable type-strain genomes for metagenomic binning, comparative biology and taxonomic classification.</title>
        <authorList>
            <person name="Goeker M."/>
        </authorList>
    </citation>
    <scope>NUCLEOTIDE SEQUENCE [LARGE SCALE GENOMIC DNA]</scope>
    <source>
        <strain evidence="4 5">YIM 65646</strain>
    </source>
</reference>
<keyword evidence="2" id="KW-0472">Membrane</keyword>
<feature type="compositionally biased region" description="Basic and acidic residues" evidence="1">
    <location>
        <begin position="1049"/>
        <end position="1061"/>
    </location>
</feature>
<feature type="compositionally biased region" description="Low complexity" evidence="1">
    <location>
        <begin position="399"/>
        <end position="417"/>
    </location>
</feature>
<feature type="region of interest" description="Disordered" evidence="1">
    <location>
        <begin position="987"/>
        <end position="1007"/>
    </location>
</feature>
<dbReference type="PANTHER" id="PTHR45725:SF18">
    <property type="entry name" value="ORC1-LIKE AAA ATPASE DOMAIN-CONTAINING PROTEIN"/>
    <property type="match status" value="1"/>
</dbReference>
<sequence>MEPTHADFSERPAREQSVHTAPGARPSSLHVLQRLAGNAAVTGLVGGGHVPHLDAAQIPQRPPAPPPAPPVAAAPPALPPVQRPEAPEAPGPLPRPPHPTPATVDDSGLVEARQAEASAAEQESQARGEFEAATGDARSAMASAGDDTVPQAASPGAQILVEAITQAGAAGAGRLTAAASTAVDAITGTAGAAASDVDATARQHGVGIAEQAGQAREQVTAAARARSGEVGETAATAREEVAQWRHAETERVRTDVTARTGEIRTAGTEARAQVADGTETAVRDTATTLSSGADRAARPGAGGSEPVAKGQGEVAAKVSQDAGDQMNRAAGNAGGQLRTRAAESDREIASGTDRMAEQVAAELPAATTAITGAAADTDRETTRSAGEATGQIDRHGAHAATALSQAGQTATAAARARAGQDRTRIHQAATASVSAVGARATQAATQARAQVAEAAGQAATLPADEQAAGAAVGEVDAVIGEGFDTAAAGLADTGGRVGQDLTGAAGQSRAALDQIADRTRGHLTEATSGTVADLAEGAGKVTGGIRTGVSGAITAGSAAVAGAGQQLSAAAAQAQTGLAGAAATARQGLAAPVEETRQNTETALAGVSTRIATGQQRVADRGASVQRTTQRFVQRSILGDIGDWFSRQWDDIKDMLGNWGFWAGLLVTLLLFPVLGPGALVVGGAVGGAVSGIQQNVQQGRSWYDLRNIGRGALVGALIGGAFAAGSALLVLGGLEGAALLVGEMVLAGGIGAVVNLINGDPWDKGLLGNILLVGLFRGLGKAFPRVFGGARGGPRAGEEAPAPGARPGERAPAEPAADGEGCFVPGTLVATPDGPVGIERIAVGDKVLGGLPGAGPGPQTVTAVMTHVVPRVLDLTVAGRVISCTPAHPFWVDGPGWTPAGELTPGTVLTTVDGRTATVTRTRARTDGQWIVHNLTVAGTHTFYVAESGVLVHNKPRRYRPPSGDVEAARAGELAELENVKARARRVREAAEAQPEETPGRDDTIRQARDIEAEARELQTDANSAQDVGDVQGVARSRGELEASLDTLESRAPARTEPEQPSRSGTEVAETFDTVEAAIGQVEGNARVVQTVRTANEGLRSQGFTETVYVVDNNGTQWTVSRNPRTGRYATGHHSSSN</sequence>
<organism evidence="4 5">
    <name type="scientific">Phytomonospora endophytica</name>
    <dbReference type="NCBI Taxonomy" id="714109"/>
    <lineage>
        <taxon>Bacteria</taxon>
        <taxon>Bacillati</taxon>
        <taxon>Actinomycetota</taxon>
        <taxon>Actinomycetes</taxon>
        <taxon>Micromonosporales</taxon>
        <taxon>Micromonosporaceae</taxon>
        <taxon>Phytomonospora</taxon>
    </lineage>
</organism>
<dbReference type="Pfam" id="PF07591">
    <property type="entry name" value="PT-HINT"/>
    <property type="match status" value="1"/>
</dbReference>
<keyword evidence="5" id="KW-1185">Reference proteome</keyword>
<dbReference type="Gene3D" id="2.170.16.10">
    <property type="entry name" value="Hedgehog/Intein (Hint) domain"/>
    <property type="match status" value="1"/>
</dbReference>
<dbReference type="RefSeq" id="WP_184790678.1">
    <property type="nucleotide sequence ID" value="NZ_BONT01000065.1"/>
</dbReference>
<name>A0A841FP33_9ACTN</name>
<dbReference type="AlphaFoldDB" id="A0A841FP33"/>
<evidence type="ECO:0000256" key="2">
    <source>
        <dbReference type="SAM" id="Phobius"/>
    </source>
</evidence>
<dbReference type="GO" id="GO:0016539">
    <property type="term" value="P:intein-mediated protein splicing"/>
    <property type="evidence" value="ECO:0007669"/>
    <property type="project" value="InterPro"/>
</dbReference>
<dbReference type="InterPro" id="IPR051425">
    <property type="entry name" value="Formin_Homology"/>
</dbReference>
<accession>A0A841FP33</accession>
<feature type="region of interest" description="Disordered" evidence="1">
    <location>
        <begin position="1046"/>
        <end position="1068"/>
    </location>
</feature>
<evidence type="ECO:0000313" key="5">
    <source>
        <dbReference type="Proteomes" id="UP000548476"/>
    </source>
</evidence>
<feature type="compositionally biased region" description="Pro residues" evidence="1">
    <location>
        <begin position="60"/>
        <end position="100"/>
    </location>
</feature>
<dbReference type="EMBL" id="JACHGT010000014">
    <property type="protein sequence ID" value="MBB6037865.1"/>
    <property type="molecule type" value="Genomic_DNA"/>
</dbReference>
<evidence type="ECO:0000256" key="1">
    <source>
        <dbReference type="SAM" id="MobiDB-lite"/>
    </source>
</evidence>
<dbReference type="InterPro" id="IPR036844">
    <property type="entry name" value="Hint_dom_sf"/>
</dbReference>
<keyword evidence="2" id="KW-0812">Transmembrane</keyword>
<gene>
    <name evidence="4" type="ORF">HNR73_005745</name>
</gene>
<dbReference type="SUPFAM" id="SSF51294">
    <property type="entry name" value="Hedgehog/intein (Hint) domain"/>
    <property type="match status" value="1"/>
</dbReference>
<keyword evidence="2" id="KW-1133">Transmembrane helix</keyword>
<feature type="region of interest" description="Disordered" evidence="1">
    <location>
        <begin position="370"/>
        <end position="424"/>
    </location>
</feature>
<feature type="compositionally biased region" description="Low complexity" evidence="1">
    <location>
        <begin position="111"/>
        <end position="123"/>
    </location>
</feature>
<feature type="region of interest" description="Disordered" evidence="1">
    <location>
        <begin position="42"/>
        <end position="151"/>
    </location>
</feature>
<protein>
    <recommendedName>
        <fullName evidence="3">Hint domain-containing protein</fullName>
    </recommendedName>
</protein>
<comment type="caution">
    <text evidence="4">The sequence shown here is derived from an EMBL/GenBank/DDBJ whole genome shotgun (WGS) entry which is preliminary data.</text>
</comment>
<evidence type="ECO:0000259" key="3">
    <source>
        <dbReference type="SMART" id="SM00306"/>
    </source>
</evidence>
<proteinExistence type="predicted"/>
<dbReference type="InterPro" id="IPR006141">
    <property type="entry name" value="Intein_N"/>
</dbReference>
<feature type="transmembrane region" description="Helical" evidence="2">
    <location>
        <begin position="659"/>
        <end position="692"/>
    </location>
</feature>
<feature type="transmembrane region" description="Helical" evidence="2">
    <location>
        <begin position="738"/>
        <end position="758"/>
    </location>
</feature>
<dbReference type="PROSITE" id="PS50817">
    <property type="entry name" value="INTEIN_N_TER"/>
    <property type="match status" value="1"/>
</dbReference>
<dbReference type="Proteomes" id="UP000548476">
    <property type="component" value="Unassembled WGS sequence"/>
</dbReference>
<feature type="region of interest" description="Disordered" evidence="1">
    <location>
        <begin position="1"/>
        <end position="26"/>
    </location>
</feature>
<evidence type="ECO:0000313" key="4">
    <source>
        <dbReference type="EMBL" id="MBB6037865.1"/>
    </source>
</evidence>
<dbReference type="CDD" id="cd00081">
    <property type="entry name" value="Hint"/>
    <property type="match status" value="1"/>
</dbReference>
<dbReference type="InterPro" id="IPR003587">
    <property type="entry name" value="Hint_dom_N"/>
</dbReference>
<feature type="domain" description="Hint" evidence="3">
    <location>
        <begin position="821"/>
        <end position="914"/>
    </location>
</feature>
<feature type="compositionally biased region" description="Basic and acidic residues" evidence="1">
    <location>
        <begin position="1"/>
        <end position="17"/>
    </location>
</feature>